<keyword evidence="2" id="KW-0378">Hydrolase</keyword>
<dbReference type="PANTHER" id="PTHR43283">
    <property type="entry name" value="BETA-LACTAMASE-RELATED"/>
    <property type="match status" value="1"/>
</dbReference>
<dbReference type="GO" id="GO:0016787">
    <property type="term" value="F:hydrolase activity"/>
    <property type="evidence" value="ECO:0007669"/>
    <property type="project" value="UniProtKB-KW"/>
</dbReference>
<protein>
    <submittedName>
        <fullName evidence="2">Serine hydrolase</fullName>
    </submittedName>
</protein>
<feature type="domain" description="Beta-lactamase-related" evidence="1">
    <location>
        <begin position="70"/>
        <end position="331"/>
    </location>
</feature>
<dbReference type="Pfam" id="PF00144">
    <property type="entry name" value="Beta-lactamase"/>
    <property type="match status" value="1"/>
</dbReference>
<name>A0A7K1SBN6_9BACT</name>
<dbReference type="RefSeq" id="WP_157585882.1">
    <property type="nucleotide sequence ID" value="NZ_WPIN01000005.1"/>
</dbReference>
<dbReference type="EMBL" id="WPIN01000005">
    <property type="protein sequence ID" value="MVM31233.1"/>
    <property type="molecule type" value="Genomic_DNA"/>
</dbReference>
<dbReference type="Gene3D" id="3.40.710.10">
    <property type="entry name" value="DD-peptidase/beta-lactamase superfamily"/>
    <property type="match status" value="1"/>
</dbReference>
<organism evidence="2 3">
    <name type="scientific">Spirosoma arboris</name>
    <dbReference type="NCBI Taxonomy" id="2682092"/>
    <lineage>
        <taxon>Bacteria</taxon>
        <taxon>Pseudomonadati</taxon>
        <taxon>Bacteroidota</taxon>
        <taxon>Cytophagia</taxon>
        <taxon>Cytophagales</taxon>
        <taxon>Cytophagaceae</taxon>
        <taxon>Spirosoma</taxon>
    </lineage>
</organism>
<gene>
    <name evidence="2" type="ORF">GO755_14415</name>
</gene>
<dbReference type="Proteomes" id="UP000436006">
    <property type="component" value="Unassembled WGS sequence"/>
</dbReference>
<dbReference type="InterPro" id="IPR050789">
    <property type="entry name" value="Diverse_Enzym_Activities"/>
</dbReference>
<evidence type="ECO:0000259" key="1">
    <source>
        <dbReference type="Pfam" id="PF00144"/>
    </source>
</evidence>
<comment type="caution">
    <text evidence="2">The sequence shown here is derived from an EMBL/GenBank/DDBJ whole genome shotgun (WGS) entry which is preliminary data.</text>
</comment>
<evidence type="ECO:0000313" key="2">
    <source>
        <dbReference type="EMBL" id="MVM31233.1"/>
    </source>
</evidence>
<accession>A0A7K1SBN6</accession>
<proteinExistence type="predicted"/>
<dbReference type="AlphaFoldDB" id="A0A7K1SBN6"/>
<dbReference type="InterPro" id="IPR001466">
    <property type="entry name" value="Beta-lactam-related"/>
</dbReference>
<dbReference type="PANTHER" id="PTHR43283:SF7">
    <property type="entry name" value="BETA-LACTAMASE-RELATED DOMAIN-CONTAINING PROTEIN"/>
    <property type="match status" value="1"/>
</dbReference>
<reference evidence="2 3" key="1">
    <citation type="submission" date="2019-12" db="EMBL/GenBank/DDBJ databases">
        <title>Spirosoma sp. HMF4905 genome sequencing and assembly.</title>
        <authorList>
            <person name="Kang H."/>
            <person name="Cha I."/>
            <person name="Kim H."/>
            <person name="Joh K."/>
        </authorList>
    </citation>
    <scope>NUCLEOTIDE SEQUENCE [LARGE SCALE GENOMIC DNA]</scope>
    <source>
        <strain evidence="2 3">HMF4905</strain>
    </source>
</reference>
<sequence length="525" mass="58291">MFTRRIFIKRTGLSAAGLGLMPGLPDFSKLEPAFVPVELPRSTPEQQGIASSSIRKFLDAANSSGQEFHSLMIVRHGHIVAEGWWAPYSSEHRQQLYSVSKSFTSTAIGFAVSEGLLSVDDPIVKFFPEAVPAEISDNLASLRVKHLLSMSVGHAKDSILILEASPPGVTWEKTFLSLPVVFTPGTQFMYNSGASYMLSSIVKRVTGQTAQNYLTSRLYKPLAITDSTWTENFEGINMGASHLRMRTENLAKFGQLYLQKGKWNGKQVLNADWIAAASSKQIVNGKNDSSWGYGYGYQFWLNPPGGFRADGAFGQYIMVLPEQDAVVVITSESIATKTTMQLVWDGLVPAMTNTPLPKNPTESNQLLAELKGLKYDPPLLETHSTNASRISGKEFLLDKNEFNAKSVSFKFVGNKCIFTLKEDGKPDIIITNGLNHWIREGNKKPLPHSLFSLRRIDFDSIVAASATWQNDNTLLLTWRFIETVHTDSLSCTFDTDRLTIKFLFSVARLQKKSDDRPDITGKMLA</sequence>
<evidence type="ECO:0000313" key="3">
    <source>
        <dbReference type="Proteomes" id="UP000436006"/>
    </source>
</evidence>
<keyword evidence="3" id="KW-1185">Reference proteome</keyword>
<dbReference type="InterPro" id="IPR012338">
    <property type="entry name" value="Beta-lactam/transpept-like"/>
</dbReference>
<dbReference type="SUPFAM" id="SSF56601">
    <property type="entry name" value="beta-lactamase/transpeptidase-like"/>
    <property type="match status" value="1"/>
</dbReference>